<comment type="caution">
    <text evidence="8">The sequence shown here is derived from an EMBL/GenBank/DDBJ whole genome shotgun (WGS) entry which is preliminary data.</text>
</comment>
<protein>
    <submittedName>
        <fullName evidence="8">NUDT8</fullName>
    </submittedName>
</protein>
<evidence type="ECO:0000259" key="7">
    <source>
        <dbReference type="PROSITE" id="PS51462"/>
    </source>
</evidence>
<sequence>MASLINHSSKKLFELKLLASIRKAGGSVDQINILSEQNKKRCKAQLNALEKSVKHSQRSTNNSLTKQAAVLIPLCFVDCQPSIVFTLRSNKLKKHAAQVSFPGGMASDGDNSCIETALRESEEELGLNMSDVDVWGRMLPIPYSKGDVEITPILANIGKIDVNNFDINYDEVECVFTRDILSLCSAKSFAQTTFTSPGNGYTTPVFLGGEHKIWGLTAIMLHQTLNLIAPGMYKNKLTHPRTIGLATRKK</sequence>
<dbReference type="Pfam" id="PF00293">
    <property type="entry name" value="NUDIX"/>
    <property type="match status" value="1"/>
</dbReference>
<keyword evidence="5" id="KW-0460">Magnesium</keyword>
<evidence type="ECO:0000313" key="8">
    <source>
        <dbReference type="EMBL" id="KAF6017866.1"/>
    </source>
</evidence>
<keyword evidence="3" id="KW-0479">Metal-binding</keyword>
<keyword evidence="6" id="KW-0464">Manganese</keyword>
<evidence type="ECO:0000313" key="9">
    <source>
        <dbReference type="Proteomes" id="UP000593567"/>
    </source>
</evidence>
<proteinExistence type="predicted"/>
<evidence type="ECO:0000256" key="6">
    <source>
        <dbReference type="ARBA" id="ARBA00023211"/>
    </source>
</evidence>
<dbReference type="PANTHER" id="PTHR12992:SF11">
    <property type="entry name" value="MITOCHONDRIAL COENZYME A DIPHOSPHATASE NUDT8"/>
    <property type="match status" value="1"/>
</dbReference>
<evidence type="ECO:0000256" key="5">
    <source>
        <dbReference type="ARBA" id="ARBA00022842"/>
    </source>
</evidence>
<dbReference type="PROSITE" id="PS51462">
    <property type="entry name" value="NUDIX"/>
    <property type="match status" value="1"/>
</dbReference>
<dbReference type="InterPro" id="IPR045121">
    <property type="entry name" value="CoAse"/>
</dbReference>
<dbReference type="SUPFAM" id="SSF55811">
    <property type="entry name" value="Nudix"/>
    <property type="match status" value="1"/>
</dbReference>
<evidence type="ECO:0000256" key="4">
    <source>
        <dbReference type="ARBA" id="ARBA00022801"/>
    </source>
</evidence>
<reference evidence="8" key="1">
    <citation type="submission" date="2020-06" db="EMBL/GenBank/DDBJ databases">
        <title>Draft genome of Bugula neritina, a colonial animal packing powerful symbionts and potential medicines.</title>
        <authorList>
            <person name="Rayko M."/>
        </authorList>
    </citation>
    <scope>NUCLEOTIDE SEQUENCE [LARGE SCALE GENOMIC DNA]</scope>
    <source>
        <strain evidence="8">Kwan_BN1</strain>
    </source>
</reference>
<dbReference type="EMBL" id="VXIV02003354">
    <property type="protein sequence ID" value="KAF6017866.1"/>
    <property type="molecule type" value="Genomic_DNA"/>
</dbReference>
<evidence type="ECO:0000256" key="3">
    <source>
        <dbReference type="ARBA" id="ARBA00022723"/>
    </source>
</evidence>
<name>A0A7J7IWC6_BUGNE</name>
<dbReference type="Proteomes" id="UP000593567">
    <property type="component" value="Unassembled WGS sequence"/>
</dbReference>
<dbReference type="GO" id="GO:0010945">
    <property type="term" value="F:coenzyme A diphosphatase activity"/>
    <property type="evidence" value="ECO:0007669"/>
    <property type="project" value="InterPro"/>
</dbReference>
<comment type="cofactor">
    <cofactor evidence="1">
        <name>Mn(2+)</name>
        <dbReference type="ChEBI" id="CHEBI:29035"/>
    </cofactor>
</comment>
<dbReference type="InterPro" id="IPR000086">
    <property type="entry name" value="NUDIX_hydrolase_dom"/>
</dbReference>
<dbReference type="CDD" id="cd03426">
    <property type="entry name" value="NUDIX_CoAse_Nudt7"/>
    <property type="match status" value="1"/>
</dbReference>
<gene>
    <name evidence="8" type="ORF">EB796_023849</name>
</gene>
<evidence type="ECO:0000256" key="1">
    <source>
        <dbReference type="ARBA" id="ARBA00001936"/>
    </source>
</evidence>
<accession>A0A7J7IWC6</accession>
<dbReference type="Gene3D" id="3.90.79.10">
    <property type="entry name" value="Nucleoside Triphosphate Pyrophosphohydrolase"/>
    <property type="match status" value="1"/>
</dbReference>
<dbReference type="InterPro" id="IPR015797">
    <property type="entry name" value="NUDIX_hydrolase-like_dom_sf"/>
</dbReference>
<dbReference type="GO" id="GO:0046872">
    <property type="term" value="F:metal ion binding"/>
    <property type="evidence" value="ECO:0007669"/>
    <property type="project" value="UniProtKB-KW"/>
</dbReference>
<dbReference type="AlphaFoldDB" id="A0A7J7IWC6"/>
<keyword evidence="4" id="KW-0378">Hydrolase</keyword>
<comment type="cofactor">
    <cofactor evidence="2">
        <name>Mg(2+)</name>
        <dbReference type="ChEBI" id="CHEBI:18420"/>
    </cofactor>
</comment>
<dbReference type="PANTHER" id="PTHR12992">
    <property type="entry name" value="NUDIX HYDROLASE"/>
    <property type="match status" value="1"/>
</dbReference>
<evidence type="ECO:0000256" key="2">
    <source>
        <dbReference type="ARBA" id="ARBA00001946"/>
    </source>
</evidence>
<dbReference type="OrthoDB" id="10262892at2759"/>
<feature type="domain" description="Nudix hydrolase" evidence="7">
    <location>
        <begin position="65"/>
        <end position="197"/>
    </location>
</feature>
<organism evidence="8 9">
    <name type="scientific">Bugula neritina</name>
    <name type="common">Brown bryozoan</name>
    <name type="synonym">Sertularia neritina</name>
    <dbReference type="NCBI Taxonomy" id="10212"/>
    <lineage>
        <taxon>Eukaryota</taxon>
        <taxon>Metazoa</taxon>
        <taxon>Spiralia</taxon>
        <taxon>Lophotrochozoa</taxon>
        <taxon>Bryozoa</taxon>
        <taxon>Gymnolaemata</taxon>
        <taxon>Cheilostomatida</taxon>
        <taxon>Flustrina</taxon>
        <taxon>Buguloidea</taxon>
        <taxon>Bugulidae</taxon>
        <taxon>Bugula</taxon>
    </lineage>
</organism>
<keyword evidence="9" id="KW-1185">Reference proteome</keyword>